<dbReference type="EMBL" id="VSSQ01010257">
    <property type="protein sequence ID" value="MPM43851.1"/>
    <property type="molecule type" value="Genomic_DNA"/>
</dbReference>
<evidence type="ECO:0000313" key="1">
    <source>
        <dbReference type="EMBL" id="MPM43851.1"/>
    </source>
</evidence>
<comment type="caution">
    <text evidence="1">The sequence shown here is derived from an EMBL/GenBank/DDBJ whole genome shotgun (WGS) entry which is preliminary data.</text>
</comment>
<protein>
    <submittedName>
        <fullName evidence="1">Uncharacterized protein</fullName>
    </submittedName>
</protein>
<sequence>MAANKTLSNATVCLDLNQNMQCDTGEPKSSPTGVDGRYTIHYQPADTAAATAAAAAGVVATLTPQTVDAANPNETHTSKTLSYAAPAGKPGQINPLTTLVQFYVKSGKTLAEAEAAVAHQLITDVASLYDYQGEALNPRNGLPGEVRTSANVTAFMLEMGVTPTLTRNEAFGNGQLGYFYYADADNYHYRYRTTDNVVQADGFLHQFENRSAKSGGNVVGHNDLFPSVSLTSKGWTRCDNTVPRLYTEGVPSRTLTCNDSSRYVGGVKEYKDVSGSRIADVIASIQSGDQSLYDAGLRYDLGMFVSDPSVLGDARFPAGSYTRVSVSVQNDNSPIYINNAATDRFGFNTLEQLIASRPASNVNLATAAGTTGGMGLLDEGHTLRVAFVDDKTAQYYSCKATAPAYTDPSDCTTLSQTGYTVDTQNGVKVLTFANFPAITGQAGVSRGYAEYDGKVAYYRRPAPITKMDDAVTYSIRLNDVAWNAIKSTLKID</sequence>
<dbReference type="AlphaFoldDB" id="A0A644ZVD3"/>
<name>A0A644ZVD3_9ZZZZ</name>
<organism evidence="1">
    <name type="scientific">bioreactor metagenome</name>
    <dbReference type="NCBI Taxonomy" id="1076179"/>
    <lineage>
        <taxon>unclassified sequences</taxon>
        <taxon>metagenomes</taxon>
        <taxon>ecological metagenomes</taxon>
    </lineage>
</organism>
<reference evidence="1" key="1">
    <citation type="submission" date="2019-08" db="EMBL/GenBank/DDBJ databases">
        <authorList>
            <person name="Kucharzyk K."/>
            <person name="Murdoch R.W."/>
            <person name="Higgins S."/>
            <person name="Loffler F."/>
        </authorList>
    </citation>
    <scope>NUCLEOTIDE SEQUENCE</scope>
</reference>
<proteinExistence type="predicted"/>
<gene>
    <name evidence="1" type="ORF">SDC9_90528</name>
</gene>
<accession>A0A644ZVD3</accession>